<dbReference type="AlphaFoldDB" id="A0A816JDF1"/>
<reference evidence="2" key="1">
    <citation type="submission" date="2021-01" db="EMBL/GenBank/DDBJ databases">
        <authorList>
            <consortium name="Genoscope - CEA"/>
            <person name="William W."/>
        </authorList>
    </citation>
    <scope>NUCLEOTIDE SEQUENCE</scope>
</reference>
<feature type="non-terminal residue" evidence="2">
    <location>
        <position position="1"/>
    </location>
</feature>
<feature type="transmembrane region" description="Helical" evidence="1">
    <location>
        <begin position="12"/>
        <end position="33"/>
    </location>
</feature>
<name>A0A816JDF1_BRANA</name>
<dbReference type="Proteomes" id="UP001295469">
    <property type="component" value="Chromosome C09"/>
</dbReference>
<dbReference type="EMBL" id="HG994373">
    <property type="protein sequence ID" value="CAF1764403.1"/>
    <property type="molecule type" value="Genomic_DNA"/>
</dbReference>
<accession>A0A816JDF1</accession>
<evidence type="ECO:0000313" key="2">
    <source>
        <dbReference type="EMBL" id="CAF1764403.1"/>
    </source>
</evidence>
<sequence>MAVSANPARRLFFFFFSVIKDVINITGTIKLIGVSL</sequence>
<keyword evidence="1" id="KW-0812">Transmembrane</keyword>
<keyword evidence="1" id="KW-1133">Transmembrane helix</keyword>
<organism evidence="2">
    <name type="scientific">Brassica napus</name>
    <name type="common">Rape</name>
    <dbReference type="NCBI Taxonomy" id="3708"/>
    <lineage>
        <taxon>Eukaryota</taxon>
        <taxon>Viridiplantae</taxon>
        <taxon>Streptophyta</taxon>
        <taxon>Embryophyta</taxon>
        <taxon>Tracheophyta</taxon>
        <taxon>Spermatophyta</taxon>
        <taxon>Magnoliopsida</taxon>
        <taxon>eudicotyledons</taxon>
        <taxon>Gunneridae</taxon>
        <taxon>Pentapetalae</taxon>
        <taxon>rosids</taxon>
        <taxon>malvids</taxon>
        <taxon>Brassicales</taxon>
        <taxon>Brassicaceae</taxon>
        <taxon>Brassiceae</taxon>
        <taxon>Brassica</taxon>
    </lineage>
</organism>
<keyword evidence="1" id="KW-0472">Membrane</keyword>
<evidence type="ECO:0000256" key="1">
    <source>
        <dbReference type="SAM" id="Phobius"/>
    </source>
</evidence>
<gene>
    <name evidence="2" type="ORF">DARMORV10_C09P47930.1</name>
</gene>
<protein>
    <submittedName>
        <fullName evidence="2">(rape) hypothetical protein</fullName>
    </submittedName>
</protein>
<proteinExistence type="predicted"/>